<evidence type="ECO:0008006" key="4">
    <source>
        <dbReference type="Google" id="ProtNLM"/>
    </source>
</evidence>
<protein>
    <recommendedName>
        <fullName evidence="4">UrcA family protein</fullName>
    </recommendedName>
</protein>
<evidence type="ECO:0000256" key="1">
    <source>
        <dbReference type="SAM" id="SignalP"/>
    </source>
</evidence>
<evidence type="ECO:0000313" key="3">
    <source>
        <dbReference type="Proteomes" id="UP000448575"/>
    </source>
</evidence>
<sequence>MMSHRALACAVLAAAVAPAAAQAPLRIDEKVIREAVRATVAEMPKLERVPAAADFSSGGTLDKGARQKIDRAFEAAEKPDCLHADATKHVPLRLGGWLGLPGWAYAAATGKCK</sequence>
<name>A0A6N9HIU9_9BURK</name>
<comment type="caution">
    <text evidence="2">The sequence shown here is derived from an EMBL/GenBank/DDBJ whole genome shotgun (WGS) entry which is preliminary data.</text>
</comment>
<dbReference type="AlphaFoldDB" id="A0A6N9HIU9"/>
<organism evidence="2 3">
    <name type="scientific">Pseudoduganella guangdongensis</name>
    <dbReference type="NCBI Taxonomy" id="2692179"/>
    <lineage>
        <taxon>Bacteria</taxon>
        <taxon>Pseudomonadati</taxon>
        <taxon>Pseudomonadota</taxon>
        <taxon>Betaproteobacteria</taxon>
        <taxon>Burkholderiales</taxon>
        <taxon>Oxalobacteraceae</taxon>
        <taxon>Telluria group</taxon>
        <taxon>Pseudoduganella</taxon>
    </lineage>
</organism>
<dbReference type="Proteomes" id="UP000448575">
    <property type="component" value="Unassembled WGS sequence"/>
</dbReference>
<evidence type="ECO:0000313" key="2">
    <source>
        <dbReference type="EMBL" id="MYN03043.1"/>
    </source>
</evidence>
<gene>
    <name evidence="2" type="ORF">GTP41_13115</name>
</gene>
<reference evidence="2 3" key="1">
    <citation type="submission" date="2019-12" db="EMBL/GenBank/DDBJ databases">
        <title>Novel species isolated from a subtropical stream in China.</title>
        <authorList>
            <person name="Lu H."/>
        </authorList>
    </citation>
    <scope>NUCLEOTIDE SEQUENCE [LARGE SCALE GENOMIC DNA]</scope>
    <source>
        <strain evidence="2 3">DS3</strain>
    </source>
</reference>
<accession>A0A6N9HIU9</accession>
<feature type="signal peptide" evidence="1">
    <location>
        <begin position="1"/>
        <end position="21"/>
    </location>
</feature>
<keyword evidence="3" id="KW-1185">Reference proteome</keyword>
<feature type="chain" id="PRO_5026821975" description="UrcA family protein" evidence="1">
    <location>
        <begin position="22"/>
        <end position="113"/>
    </location>
</feature>
<dbReference type="EMBL" id="WWCJ01000008">
    <property type="protein sequence ID" value="MYN03043.1"/>
    <property type="molecule type" value="Genomic_DNA"/>
</dbReference>
<dbReference type="RefSeq" id="WP_161026020.1">
    <property type="nucleotide sequence ID" value="NZ_WWCJ01000008.1"/>
</dbReference>
<keyword evidence="1" id="KW-0732">Signal</keyword>
<proteinExistence type="predicted"/>